<reference evidence="3" key="1">
    <citation type="journal article" date="2011" name="BMC Genomics">
        <title>Complete genome sequence of the filamentous anoxygenic phototrophic bacterium Chloroflexus aurantiacus.</title>
        <authorList>
            <person name="Tang K.H."/>
            <person name="Barry K."/>
            <person name="Chertkov O."/>
            <person name="Dalin E."/>
            <person name="Han C.S."/>
            <person name="Hauser L.J."/>
            <person name="Honchak B.M."/>
            <person name="Karbach L.E."/>
            <person name="Land M.L."/>
            <person name="Lapidus A."/>
            <person name="Larimer F.W."/>
            <person name="Mikhailova N."/>
            <person name="Pitluck S."/>
            <person name="Pierson B.K."/>
            <person name="Blankenship R.E."/>
        </authorList>
    </citation>
    <scope>NUCLEOTIDE SEQUENCE [LARGE SCALE GENOMIC DNA]</scope>
    <source>
        <strain evidence="3">ATCC 29366 / DSM 635 / J-10-fl</strain>
    </source>
</reference>
<evidence type="ECO:0000256" key="1">
    <source>
        <dbReference type="SAM" id="SignalP"/>
    </source>
</evidence>
<sequence>MYRLFIGLLCLLVISGCANTTVSEPSPTASVPYPAYPVEPIPTNPAASYPGPDSSGQSQATLFFYIAEPVRVSDSQIQGGGPPQVPIRVINLSRNNAVIADTVVGADGQFVAPLRDVAAGDSVAIIFNEQVSSAFTREQLQPFSVQVLPSGELVMSSVVVAP</sequence>
<dbReference type="HOGENOM" id="CLU_1642439_0_0_0"/>
<dbReference type="PROSITE" id="PS51257">
    <property type="entry name" value="PROKAR_LIPOPROTEIN"/>
    <property type="match status" value="1"/>
</dbReference>
<protein>
    <recommendedName>
        <fullName evidence="4">Lipoprotein</fullName>
    </recommendedName>
</protein>
<feature type="chain" id="PRO_5002746234" description="Lipoprotein" evidence="1">
    <location>
        <begin position="21"/>
        <end position="162"/>
    </location>
</feature>
<organism evidence="2 3">
    <name type="scientific">Chloroflexus aurantiacus (strain ATCC 29366 / DSM 635 / J-10-fl)</name>
    <dbReference type="NCBI Taxonomy" id="324602"/>
    <lineage>
        <taxon>Bacteria</taxon>
        <taxon>Bacillati</taxon>
        <taxon>Chloroflexota</taxon>
        <taxon>Chloroflexia</taxon>
        <taxon>Chloroflexales</taxon>
        <taxon>Chloroflexineae</taxon>
        <taxon>Chloroflexaceae</taxon>
        <taxon>Chloroflexus</taxon>
    </lineage>
</organism>
<dbReference type="Proteomes" id="UP000002008">
    <property type="component" value="Chromosome"/>
</dbReference>
<name>A9W9V9_CHLAA</name>
<dbReference type="AlphaFoldDB" id="A9W9V9"/>
<dbReference type="InParanoid" id="A9W9V9"/>
<evidence type="ECO:0000313" key="3">
    <source>
        <dbReference type="Proteomes" id="UP000002008"/>
    </source>
</evidence>
<dbReference type="EnsemblBacteria" id="ABY34595">
    <property type="protein sequence ID" value="ABY34595"/>
    <property type="gene ID" value="Caur_1367"/>
</dbReference>
<feature type="signal peptide" evidence="1">
    <location>
        <begin position="1"/>
        <end position="20"/>
    </location>
</feature>
<evidence type="ECO:0008006" key="4">
    <source>
        <dbReference type="Google" id="ProtNLM"/>
    </source>
</evidence>
<keyword evidence="3" id="KW-1185">Reference proteome</keyword>
<gene>
    <name evidence="2" type="ordered locus">Caur_1367</name>
</gene>
<dbReference type="PATRIC" id="fig|324602.8.peg.1559"/>
<dbReference type="RefSeq" id="WP_012257251.1">
    <property type="nucleotide sequence ID" value="NC_010175.1"/>
</dbReference>
<evidence type="ECO:0000313" key="2">
    <source>
        <dbReference type="EMBL" id="ABY34595.1"/>
    </source>
</evidence>
<dbReference type="KEGG" id="cau:Caur_1367"/>
<proteinExistence type="predicted"/>
<dbReference type="EMBL" id="CP000909">
    <property type="protein sequence ID" value="ABY34595.1"/>
    <property type="molecule type" value="Genomic_DNA"/>
</dbReference>
<keyword evidence="1" id="KW-0732">Signal</keyword>
<accession>A9W9V9</accession>